<evidence type="ECO:0000313" key="2">
    <source>
        <dbReference type="Proteomes" id="UP001055879"/>
    </source>
</evidence>
<accession>A0ACB9AZL5</accession>
<reference evidence="2" key="1">
    <citation type="journal article" date="2022" name="Mol. Ecol. Resour.">
        <title>The genomes of chicory, endive, great burdock and yacon provide insights into Asteraceae palaeo-polyploidization history and plant inulin production.</title>
        <authorList>
            <person name="Fan W."/>
            <person name="Wang S."/>
            <person name="Wang H."/>
            <person name="Wang A."/>
            <person name="Jiang F."/>
            <person name="Liu H."/>
            <person name="Zhao H."/>
            <person name="Xu D."/>
            <person name="Zhang Y."/>
        </authorList>
    </citation>
    <scope>NUCLEOTIDE SEQUENCE [LARGE SCALE GENOMIC DNA]</scope>
    <source>
        <strain evidence="2">cv. Niubang</strain>
    </source>
</reference>
<gene>
    <name evidence="1" type="ORF">L6452_22056</name>
</gene>
<dbReference type="Proteomes" id="UP001055879">
    <property type="component" value="Linkage Group LG07"/>
</dbReference>
<sequence length="242" mass="27001">MKMRVCLDKLSLDGFSPRIINIVSSEREKEFISRCLQGVRKVEKGRGTSSASACEGFKMQRWVLHIQQAHKRLKSPNPFIHTGGHKTQSSTTMASSTFFSCTSLLTPVKPLRTNPCSNATVCLSLFAKKTTPLNLSSSQSISVFSPLLPNRALIVSSPNRKPQSLTIVSAKGYKMKTHKASAKRFRVTGSGKIMRRRAGKQHLLRKKNAKRRTRLSKSLQVDRSDYNNVIGALPYLKVNRAN</sequence>
<evidence type="ECO:0000313" key="1">
    <source>
        <dbReference type="EMBL" id="KAI3715089.1"/>
    </source>
</evidence>
<proteinExistence type="predicted"/>
<keyword evidence="2" id="KW-1185">Reference proteome</keyword>
<reference evidence="1 2" key="2">
    <citation type="journal article" date="2022" name="Mol. Ecol. Resour.">
        <title>The genomes of chicory, endive, great burdock and yacon provide insights into Asteraceae paleo-polyploidization history and plant inulin production.</title>
        <authorList>
            <person name="Fan W."/>
            <person name="Wang S."/>
            <person name="Wang H."/>
            <person name="Wang A."/>
            <person name="Jiang F."/>
            <person name="Liu H."/>
            <person name="Zhao H."/>
            <person name="Xu D."/>
            <person name="Zhang Y."/>
        </authorList>
    </citation>
    <scope>NUCLEOTIDE SEQUENCE [LARGE SCALE GENOMIC DNA]</scope>
    <source>
        <strain evidence="2">cv. Niubang</strain>
    </source>
</reference>
<name>A0ACB9AZL5_ARCLA</name>
<protein>
    <submittedName>
        <fullName evidence="1">Uncharacterized protein</fullName>
    </submittedName>
</protein>
<dbReference type="EMBL" id="CM042053">
    <property type="protein sequence ID" value="KAI3715089.1"/>
    <property type="molecule type" value="Genomic_DNA"/>
</dbReference>
<comment type="caution">
    <text evidence="1">The sequence shown here is derived from an EMBL/GenBank/DDBJ whole genome shotgun (WGS) entry which is preliminary data.</text>
</comment>
<organism evidence="1 2">
    <name type="scientific">Arctium lappa</name>
    <name type="common">Greater burdock</name>
    <name type="synonym">Lappa major</name>
    <dbReference type="NCBI Taxonomy" id="4217"/>
    <lineage>
        <taxon>Eukaryota</taxon>
        <taxon>Viridiplantae</taxon>
        <taxon>Streptophyta</taxon>
        <taxon>Embryophyta</taxon>
        <taxon>Tracheophyta</taxon>
        <taxon>Spermatophyta</taxon>
        <taxon>Magnoliopsida</taxon>
        <taxon>eudicotyledons</taxon>
        <taxon>Gunneridae</taxon>
        <taxon>Pentapetalae</taxon>
        <taxon>asterids</taxon>
        <taxon>campanulids</taxon>
        <taxon>Asterales</taxon>
        <taxon>Asteraceae</taxon>
        <taxon>Carduoideae</taxon>
        <taxon>Cardueae</taxon>
        <taxon>Arctiinae</taxon>
        <taxon>Arctium</taxon>
    </lineage>
</organism>